<keyword evidence="5 8" id="KW-0547">Nucleotide-binding</keyword>
<dbReference type="PANTHER" id="PTHR43834">
    <property type="entry name" value="GTPASE DER"/>
    <property type="match status" value="1"/>
</dbReference>
<evidence type="ECO:0000259" key="11">
    <source>
        <dbReference type="PROSITE" id="PS51712"/>
    </source>
</evidence>
<dbReference type="InterPro" id="IPR027417">
    <property type="entry name" value="P-loop_NTPase"/>
</dbReference>
<comment type="subunit">
    <text evidence="8">Associates with the 50S ribosomal subunit.</text>
</comment>
<dbReference type="KEGG" id="mha:HF1_14910"/>
<dbReference type="InterPro" id="IPR016484">
    <property type="entry name" value="GTPase_Der"/>
</dbReference>
<accession>E8ZK28</accession>
<dbReference type="Proteomes" id="UP000008637">
    <property type="component" value="Chromosome"/>
</dbReference>
<protein>
    <recommendedName>
        <fullName evidence="2 8">GTPase Der</fullName>
    </recommendedName>
    <alternativeName>
        <fullName evidence="7 8">GTP-binding protein EngA</fullName>
    </alternativeName>
</protein>
<gene>
    <name evidence="12" type="primary">engA</name>
    <name evidence="8" type="synonym">der</name>
    <name evidence="12" type="ORF">HF1_14910</name>
</gene>
<dbReference type="GO" id="GO:0005525">
    <property type="term" value="F:GTP binding"/>
    <property type="evidence" value="ECO:0007669"/>
    <property type="project" value="UniProtKB-UniRule"/>
</dbReference>
<organism evidence="12 13">
    <name type="scientific">Mycoplasma haemofelis (strain Langford 1)</name>
    <name type="common">Haemobartonella felis</name>
    <dbReference type="NCBI Taxonomy" id="941640"/>
    <lineage>
        <taxon>Bacteria</taxon>
        <taxon>Bacillati</taxon>
        <taxon>Mycoplasmatota</taxon>
        <taxon>Mollicutes</taxon>
        <taxon>Mycoplasmataceae</taxon>
        <taxon>Mycoplasma</taxon>
    </lineage>
</organism>
<dbReference type="SUPFAM" id="SSF52540">
    <property type="entry name" value="P-loop containing nucleoside triphosphate hydrolases"/>
    <property type="match status" value="2"/>
</dbReference>
<feature type="binding site" evidence="8">
    <location>
        <begin position="57"/>
        <end position="61"/>
    </location>
    <ligand>
        <name>GTP</name>
        <dbReference type="ChEBI" id="CHEBI:37565"/>
        <label>1</label>
    </ligand>
</feature>
<proteinExistence type="inferred from homology"/>
<dbReference type="CDD" id="cd01894">
    <property type="entry name" value="EngA1"/>
    <property type="match status" value="1"/>
</dbReference>
<reference evidence="12 13" key="1">
    <citation type="journal article" date="2011" name="J. Bacteriol.">
        <title>Complete genome sequence of Mycoplasma haemofelis, a hemotropic mycoplasma.</title>
        <authorList>
            <person name="Barker E.N."/>
            <person name="Helps C.R."/>
            <person name="Peters I.R."/>
            <person name="Darby A.C."/>
            <person name="Radford A.D."/>
            <person name="Tasker S."/>
        </authorList>
    </citation>
    <scope>NUCLEOTIDE SEQUENCE [LARGE SCALE GENOMIC DNA]</scope>
    <source>
        <strain evidence="12 13">Langford 1</strain>
    </source>
</reference>
<dbReference type="AlphaFoldDB" id="E8ZK28"/>
<keyword evidence="4 10" id="KW-0677">Repeat</keyword>
<feature type="binding site" evidence="8">
    <location>
        <begin position="181"/>
        <end position="188"/>
    </location>
    <ligand>
        <name>GTP</name>
        <dbReference type="ChEBI" id="CHEBI:37565"/>
        <label>2</label>
    </ligand>
</feature>
<sequence>MPLKNVVIIGKPNVGKSQLFNRLVGERHAVVFSEPGVTRDRITLECSWLHRSFLLTDTGGYTLDNYSFQQEINRQTEIALKEADLILFLTSAKDGIDADDFQIAKTLKKNRAPNVLVVVNKCDVKGADVQSHLKLGFGEGIVISAEHGINTGNLLTSIVSHLGEEEIFEEEGERLKIAIIGRPNVGKSSLVNSLLKRERVLVSEVAGTTRDAIDLDFSFNGKRYTLIDTPGIKRHSQMRVDEKEKYSVLRAQKAIARANTLIFMLDISEDLSELDERVGGLIFKANIPTLIVANKWDLVERTHSNRSYLETALRKRFPFLKWAPVIFVSAKYGDKLPLIFDKLQEIESERTRVIGDKNLNLFLYKITSLFSVPTVKGRKLKMYSVSQIKAHIPTFLILCNDPNLLHFSYSRLVENQLRKAFQYAITPITVIYKRKI</sequence>
<feature type="binding site" evidence="8">
    <location>
        <begin position="228"/>
        <end position="232"/>
    </location>
    <ligand>
        <name>GTP</name>
        <dbReference type="ChEBI" id="CHEBI:37565"/>
        <label>2</label>
    </ligand>
</feature>
<evidence type="ECO:0000256" key="1">
    <source>
        <dbReference type="ARBA" id="ARBA00008279"/>
    </source>
</evidence>
<evidence type="ECO:0000256" key="10">
    <source>
        <dbReference type="RuleBase" id="RU004481"/>
    </source>
</evidence>
<evidence type="ECO:0000256" key="7">
    <source>
        <dbReference type="ARBA" id="ARBA00032345"/>
    </source>
</evidence>
<dbReference type="PRINTS" id="PR00449">
    <property type="entry name" value="RASTRNSFRMNG"/>
</dbReference>
<evidence type="ECO:0000256" key="3">
    <source>
        <dbReference type="ARBA" id="ARBA00022517"/>
    </source>
</evidence>
<evidence type="ECO:0000313" key="13">
    <source>
        <dbReference type="Proteomes" id="UP000008637"/>
    </source>
</evidence>
<evidence type="ECO:0000256" key="2">
    <source>
        <dbReference type="ARBA" id="ARBA00020953"/>
    </source>
</evidence>
<feature type="binding site" evidence="8">
    <location>
        <begin position="10"/>
        <end position="17"/>
    </location>
    <ligand>
        <name>GTP</name>
        <dbReference type="ChEBI" id="CHEBI:37565"/>
        <label>1</label>
    </ligand>
</feature>
<dbReference type="InterPro" id="IPR015946">
    <property type="entry name" value="KH_dom-like_a/b"/>
</dbReference>
<feature type="binding site" evidence="8">
    <location>
        <begin position="294"/>
        <end position="297"/>
    </location>
    <ligand>
        <name>GTP</name>
        <dbReference type="ChEBI" id="CHEBI:37565"/>
        <label>2</label>
    </ligand>
</feature>
<dbReference type="PIRSF" id="PIRSF006485">
    <property type="entry name" value="GTP-binding_EngA"/>
    <property type="match status" value="1"/>
</dbReference>
<dbReference type="InterPro" id="IPR032859">
    <property type="entry name" value="KH_dom-like"/>
</dbReference>
<dbReference type="NCBIfam" id="TIGR00231">
    <property type="entry name" value="small_GTP"/>
    <property type="match status" value="2"/>
</dbReference>
<dbReference type="CDD" id="cd01895">
    <property type="entry name" value="EngA2"/>
    <property type="match status" value="1"/>
</dbReference>
<dbReference type="HOGENOM" id="CLU_016077_6_2_14"/>
<dbReference type="Gene3D" id="3.40.50.300">
    <property type="entry name" value="P-loop containing nucleotide triphosphate hydrolases"/>
    <property type="match status" value="2"/>
</dbReference>
<evidence type="ECO:0000256" key="8">
    <source>
        <dbReference type="HAMAP-Rule" id="MF_00195"/>
    </source>
</evidence>
<dbReference type="InterPro" id="IPR006073">
    <property type="entry name" value="GTP-bd"/>
</dbReference>
<dbReference type="NCBIfam" id="TIGR03594">
    <property type="entry name" value="GTPase_EngA"/>
    <property type="match status" value="1"/>
</dbReference>
<dbReference type="GO" id="GO:0042254">
    <property type="term" value="P:ribosome biogenesis"/>
    <property type="evidence" value="ECO:0007669"/>
    <property type="project" value="UniProtKB-KW"/>
</dbReference>
<evidence type="ECO:0000256" key="9">
    <source>
        <dbReference type="PROSITE-ProRule" id="PRU01049"/>
    </source>
</evidence>
<dbReference type="Pfam" id="PF14714">
    <property type="entry name" value="KH_dom-like"/>
    <property type="match status" value="1"/>
</dbReference>
<dbReference type="EMBL" id="FR773153">
    <property type="protein sequence ID" value="CBY93499.1"/>
    <property type="molecule type" value="Genomic_DNA"/>
</dbReference>
<evidence type="ECO:0000256" key="4">
    <source>
        <dbReference type="ARBA" id="ARBA00022737"/>
    </source>
</evidence>
<dbReference type="OrthoDB" id="9805918at2"/>
<dbReference type="Pfam" id="PF01926">
    <property type="entry name" value="MMR_HSR1"/>
    <property type="match status" value="2"/>
</dbReference>
<comment type="function">
    <text evidence="8 10">GTPase that plays an essential role in the late steps of ribosome biogenesis.</text>
</comment>
<dbReference type="InterPro" id="IPR031166">
    <property type="entry name" value="G_ENGA"/>
</dbReference>
<dbReference type="GO" id="GO:0043022">
    <property type="term" value="F:ribosome binding"/>
    <property type="evidence" value="ECO:0007669"/>
    <property type="project" value="TreeGrafter"/>
</dbReference>
<keyword evidence="6 8" id="KW-0342">GTP-binding</keyword>
<comment type="similarity">
    <text evidence="1 8 9 10">Belongs to the TRAFAC class TrmE-Era-EngA-EngB-Septin-like GTPase superfamily. EngA (Der) GTPase family.</text>
</comment>
<dbReference type="PROSITE" id="PS51712">
    <property type="entry name" value="G_ENGA"/>
    <property type="match status" value="1"/>
</dbReference>
<evidence type="ECO:0000313" key="12">
    <source>
        <dbReference type="EMBL" id="CBY93499.1"/>
    </source>
</evidence>
<evidence type="ECO:0000256" key="6">
    <source>
        <dbReference type="ARBA" id="ARBA00023134"/>
    </source>
</evidence>
<keyword evidence="3 8" id="KW-0690">Ribosome biogenesis</keyword>
<dbReference type="InterPro" id="IPR005225">
    <property type="entry name" value="Small_GTP-bd"/>
</dbReference>
<name>E8ZK28_MYCHL</name>
<feature type="binding site" evidence="8">
    <location>
        <begin position="120"/>
        <end position="123"/>
    </location>
    <ligand>
        <name>GTP</name>
        <dbReference type="ChEBI" id="CHEBI:37565"/>
        <label>1</label>
    </ligand>
</feature>
<dbReference type="Gene3D" id="3.30.300.20">
    <property type="match status" value="1"/>
</dbReference>
<keyword evidence="13" id="KW-1185">Reference proteome</keyword>
<dbReference type="PANTHER" id="PTHR43834:SF6">
    <property type="entry name" value="GTPASE DER"/>
    <property type="match status" value="1"/>
</dbReference>
<evidence type="ECO:0000256" key="5">
    <source>
        <dbReference type="ARBA" id="ARBA00022741"/>
    </source>
</evidence>
<dbReference type="FunFam" id="3.40.50.300:FF:000040">
    <property type="entry name" value="GTPase Der"/>
    <property type="match status" value="1"/>
</dbReference>
<dbReference type="HAMAP" id="MF_00195">
    <property type="entry name" value="GTPase_Der"/>
    <property type="match status" value="1"/>
</dbReference>
<feature type="domain" description="EngA-type G" evidence="11">
    <location>
        <begin position="175"/>
        <end position="351"/>
    </location>
</feature>